<reference evidence="4" key="1">
    <citation type="submission" date="2025-08" db="UniProtKB">
        <authorList>
            <consortium name="RefSeq"/>
        </authorList>
    </citation>
    <scope>IDENTIFICATION</scope>
    <source>
        <tissue evidence="4">Muscle</tissue>
    </source>
</reference>
<gene>
    <name evidence="4" type="primary">LOC106475628</name>
</gene>
<organism evidence="3 4">
    <name type="scientific">Limulus polyphemus</name>
    <name type="common">Atlantic horseshoe crab</name>
    <dbReference type="NCBI Taxonomy" id="6850"/>
    <lineage>
        <taxon>Eukaryota</taxon>
        <taxon>Metazoa</taxon>
        <taxon>Ecdysozoa</taxon>
        <taxon>Arthropoda</taxon>
        <taxon>Chelicerata</taxon>
        <taxon>Merostomata</taxon>
        <taxon>Xiphosura</taxon>
        <taxon>Limulidae</taxon>
        <taxon>Limulus</taxon>
    </lineage>
</organism>
<accession>A0ABM1BZU8</accession>
<feature type="domain" description="A-kinase anchor protein 7-like phosphoesterase" evidence="2">
    <location>
        <begin position="766"/>
        <end position="962"/>
    </location>
</feature>
<dbReference type="Gene3D" id="3.90.1140.10">
    <property type="entry name" value="Cyclic phosphodiesterase"/>
    <property type="match status" value="1"/>
</dbReference>
<dbReference type="GeneID" id="106475628"/>
<dbReference type="InterPro" id="IPR019510">
    <property type="entry name" value="AKAP7-like_phosphoesterase"/>
</dbReference>
<evidence type="ECO:0000259" key="2">
    <source>
        <dbReference type="Pfam" id="PF10469"/>
    </source>
</evidence>
<dbReference type="SUPFAM" id="SSF55144">
    <property type="entry name" value="LigT-like"/>
    <property type="match status" value="1"/>
</dbReference>
<evidence type="ECO:0000313" key="4">
    <source>
        <dbReference type="RefSeq" id="XP_013791759.1"/>
    </source>
</evidence>
<feature type="region of interest" description="Disordered" evidence="1">
    <location>
        <begin position="636"/>
        <end position="669"/>
    </location>
</feature>
<evidence type="ECO:0000256" key="1">
    <source>
        <dbReference type="SAM" id="MobiDB-lite"/>
    </source>
</evidence>
<dbReference type="PANTHER" id="PTHR15934">
    <property type="entry name" value="RNA 2',3'-CYCLIC PHOSPHODIESTERASE"/>
    <property type="match status" value="1"/>
</dbReference>
<dbReference type="InterPro" id="IPR052641">
    <property type="entry name" value="AKAP7_isoform_gamma"/>
</dbReference>
<proteinExistence type="predicted"/>
<dbReference type="InterPro" id="IPR009097">
    <property type="entry name" value="Cyclic_Pdiesterase"/>
</dbReference>
<dbReference type="PANTHER" id="PTHR15934:SF2">
    <property type="entry name" value="A-KINASE ANCHOR PROTEIN 7-LIKE PHOSPHOESTERASE DOMAIN-CONTAINING PROTEIN"/>
    <property type="match status" value="1"/>
</dbReference>
<sequence>MIISFMSMPVPSIKCVVSILHFSSTGRFNVFSNATILALIKLHCKHFKTTNMEKKLPMHAIICNPLSSNANIKPAFLPCTSSDSSVNLTKEQFNLELSKNCLSSMETLASSKVVETKLTNDVVSSTSSNVFGLHVQSQEPADLPVFSETDTNFENQKASKRTFHESKVQPCMNTTVLNRSTVVDDLRGMSYVTEGQSNSLNFSCSTTTYQKKGNQKVQSQCTECFPHTDSHIVDNTSPQEKTVQQIGSFRMETQPVHISAVISKEERSLQSPPPKLFILSSDKDQLVPEKEADEVKNSIQSFSDDKPAYLSKECVEKSLTVEKLLLEPTILTDPLLEGNECWKWVENITCEELNSFVKEDHEVKRKLEKCVPTRQTETGFESKKLLTSVETDSVRPKHCDDHCVETTRVNSNDSVRPKHCDDHCVETTRVNSKISGFHKMSVVGCENIKHQHTLKVLSIENSENTTPECETSGHQGKLVVHESDEYDKLTTFSGVKPPEILMLEKQMSVEAIISSVTENQEKLYPDKKLCCEMTTSSVTGHQEKVVLDKNKIDEMSTSSVTEHQENLVLDKNKIDEMSTSSVTEHQENLVLDKNKIDEMSTSSVTEHQENLVLDKNKIDEMSTSSVTEHQDDMIHKHTIGSHNDQPKKIAPTSGGENNEEQSEMKLADSEKCSFVSMSSGLEFKEISDCLAENKIIDHTEDQLYCPSESESSILLDALPQLSSLLETEDTDGVYNLKSLFSGKLFQQDEKKSVKKNRKKSPEKRRPNYFIAVQVSNPEVHCHIKKVQDHIVEFDKNLQLAVIPLTTLHLTLLVMHLENGEDLKRACDTLSSCYDHVKENINANPIHLEFHGLSHFQNQVLFAKVTKGKERLDYVAGAVAKCFCESGLTVTDKTDYKAHLTIMKLSRSPKLWKKGIKKIKPSCYTDFKNTNFGIQTVRGLQLLKMARADDESGYYVCSQECKFDLPIAESDDHTGCCQSPSLKTFQNSSKKANLRVATAEVKNEIKQNIHTLTTASLNKAGQCKDKTDEES</sequence>
<dbReference type="RefSeq" id="XP_013791759.1">
    <property type="nucleotide sequence ID" value="XM_013936305.2"/>
</dbReference>
<dbReference type="Pfam" id="PF10469">
    <property type="entry name" value="AKAP7_NLS"/>
    <property type="match status" value="1"/>
</dbReference>
<dbReference type="Proteomes" id="UP000694941">
    <property type="component" value="Unplaced"/>
</dbReference>
<name>A0ABM1BZU8_LIMPO</name>
<keyword evidence="3" id="KW-1185">Reference proteome</keyword>
<protein>
    <submittedName>
        <fullName evidence="4">Uncharacterized protein LOC106475628 isoform X1</fullName>
    </submittedName>
</protein>
<evidence type="ECO:0000313" key="3">
    <source>
        <dbReference type="Proteomes" id="UP000694941"/>
    </source>
</evidence>